<evidence type="ECO:0000256" key="6">
    <source>
        <dbReference type="ARBA" id="ARBA00023274"/>
    </source>
</evidence>
<evidence type="ECO:0000256" key="4">
    <source>
        <dbReference type="ARBA" id="ARBA00022884"/>
    </source>
</evidence>
<sequence>MANHKSALKRVRANEKKRLLNRFQHKTTRTMIKKLRLTTDKAAATELYKTVSSLLDKLAKRNIIHKNKAANNKSKLAKHVNGLAIAA</sequence>
<evidence type="ECO:0000256" key="2">
    <source>
        <dbReference type="ARBA" id="ARBA00007634"/>
    </source>
</evidence>
<dbReference type="HAMAP" id="MF_00500">
    <property type="entry name" value="Ribosomal_bS20"/>
    <property type="match status" value="1"/>
</dbReference>
<dbReference type="InterPro" id="IPR036510">
    <property type="entry name" value="Ribosomal_bS20_sf"/>
</dbReference>
<comment type="similarity">
    <text evidence="2 8">Belongs to the bacterial ribosomal protein bS20 family.</text>
</comment>
<feature type="compositionally biased region" description="Basic residues" evidence="9">
    <location>
        <begin position="1"/>
        <end position="11"/>
    </location>
</feature>
<reference evidence="11" key="1">
    <citation type="journal article" date="2019" name="Int. J. Syst. Evol. Microbiol.">
        <title>The Global Catalogue of Microorganisms (GCM) 10K type strain sequencing project: providing services to taxonomists for standard genome sequencing and annotation.</title>
        <authorList>
            <consortium name="The Broad Institute Genomics Platform"/>
            <consortium name="The Broad Institute Genome Sequencing Center for Infectious Disease"/>
            <person name="Wu L."/>
            <person name="Ma J."/>
        </authorList>
    </citation>
    <scope>NUCLEOTIDE SEQUENCE [LARGE SCALE GENOMIC DNA]</scope>
    <source>
        <strain evidence="11">CCUG 55608</strain>
    </source>
</reference>
<name>A0ABW3Q667_9BACT</name>
<evidence type="ECO:0000256" key="7">
    <source>
        <dbReference type="ARBA" id="ARBA00035136"/>
    </source>
</evidence>
<organism evidence="10 11">
    <name type="scientific">Larkinella insperata</name>
    <dbReference type="NCBI Taxonomy" id="332158"/>
    <lineage>
        <taxon>Bacteria</taxon>
        <taxon>Pseudomonadati</taxon>
        <taxon>Bacteroidota</taxon>
        <taxon>Cytophagia</taxon>
        <taxon>Cytophagales</taxon>
        <taxon>Spirosomataceae</taxon>
        <taxon>Larkinella</taxon>
    </lineage>
</organism>
<proteinExistence type="inferred from homology"/>
<keyword evidence="5 8" id="KW-0689">Ribosomal protein</keyword>
<dbReference type="EMBL" id="JBHTLP010000002">
    <property type="protein sequence ID" value="MFD1140010.1"/>
    <property type="molecule type" value="Genomic_DNA"/>
</dbReference>
<comment type="caution">
    <text evidence="10">The sequence shown here is derived from an EMBL/GenBank/DDBJ whole genome shotgun (WGS) entry which is preliminary data.</text>
</comment>
<evidence type="ECO:0000256" key="5">
    <source>
        <dbReference type="ARBA" id="ARBA00022980"/>
    </source>
</evidence>
<feature type="region of interest" description="Disordered" evidence="9">
    <location>
        <begin position="1"/>
        <end position="22"/>
    </location>
</feature>
<dbReference type="PANTHER" id="PTHR33398">
    <property type="entry name" value="30S RIBOSOMAL PROTEIN S20"/>
    <property type="match status" value="1"/>
</dbReference>
<evidence type="ECO:0000256" key="1">
    <source>
        <dbReference type="ARBA" id="ARBA00003134"/>
    </source>
</evidence>
<evidence type="ECO:0000313" key="10">
    <source>
        <dbReference type="EMBL" id="MFD1140010.1"/>
    </source>
</evidence>
<keyword evidence="3 8" id="KW-0699">rRNA-binding</keyword>
<evidence type="ECO:0000256" key="8">
    <source>
        <dbReference type="HAMAP-Rule" id="MF_00500"/>
    </source>
</evidence>
<evidence type="ECO:0000313" key="11">
    <source>
        <dbReference type="Proteomes" id="UP001597116"/>
    </source>
</evidence>
<gene>
    <name evidence="8 10" type="primary">rpsT</name>
    <name evidence="10" type="ORF">ACFQ4C_02785</name>
</gene>
<comment type="function">
    <text evidence="1 8">Binds directly to 16S ribosomal RNA.</text>
</comment>
<keyword evidence="4 8" id="KW-0694">RNA-binding</keyword>
<accession>A0ABW3Q667</accession>
<keyword evidence="6 8" id="KW-0687">Ribonucleoprotein</keyword>
<evidence type="ECO:0000256" key="9">
    <source>
        <dbReference type="SAM" id="MobiDB-lite"/>
    </source>
</evidence>
<protein>
    <recommendedName>
        <fullName evidence="7 8">Small ribosomal subunit protein bS20</fullName>
    </recommendedName>
</protein>
<dbReference type="GO" id="GO:0005840">
    <property type="term" value="C:ribosome"/>
    <property type="evidence" value="ECO:0007669"/>
    <property type="project" value="UniProtKB-KW"/>
</dbReference>
<dbReference type="Pfam" id="PF01649">
    <property type="entry name" value="Ribosomal_S20p"/>
    <property type="match status" value="1"/>
</dbReference>
<dbReference type="InterPro" id="IPR002583">
    <property type="entry name" value="Ribosomal_bS20"/>
</dbReference>
<dbReference type="Gene3D" id="1.20.58.110">
    <property type="entry name" value="Ribosomal protein S20"/>
    <property type="match status" value="1"/>
</dbReference>
<dbReference type="SUPFAM" id="SSF46992">
    <property type="entry name" value="Ribosomal protein S20"/>
    <property type="match status" value="1"/>
</dbReference>
<dbReference type="Proteomes" id="UP001597116">
    <property type="component" value="Unassembled WGS sequence"/>
</dbReference>
<keyword evidence="11" id="KW-1185">Reference proteome</keyword>
<dbReference type="PANTHER" id="PTHR33398:SF1">
    <property type="entry name" value="SMALL RIBOSOMAL SUBUNIT PROTEIN BS20C"/>
    <property type="match status" value="1"/>
</dbReference>
<evidence type="ECO:0000256" key="3">
    <source>
        <dbReference type="ARBA" id="ARBA00022730"/>
    </source>
</evidence>
<dbReference type="RefSeq" id="WP_265990036.1">
    <property type="nucleotide sequence ID" value="NZ_CP110973.1"/>
</dbReference>
<dbReference type="NCBIfam" id="TIGR00029">
    <property type="entry name" value="S20"/>
    <property type="match status" value="1"/>
</dbReference>